<feature type="domain" description="BZIP" evidence="9">
    <location>
        <begin position="414"/>
        <end position="465"/>
    </location>
</feature>
<keyword evidence="11" id="KW-1185">Reference proteome</keyword>
<dbReference type="GO" id="GO:0003677">
    <property type="term" value="F:DNA binding"/>
    <property type="evidence" value="ECO:0007669"/>
    <property type="project" value="UniProtKB-KW"/>
</dbReference>
<evidence type="ECO:0000256" key="8">
    <source>
        <dbReference type="SAM" id="MobiDB-lite"/>
    </source>
</evidence>
<feature type="compositionally biased region" description="Polar residues" evidence="8">
    <location>
        <begin position="18"/>
        <end position="40"/>
    </location>
</feature>
<organism evidence="10 11">
    <name type="scientific">Amborella trichopoda</name>
    <dbReference type="NCBI Taxonomy" id="13333"/>
    <lineage>
        <taxon>Eukaryota</taxon>
        <taxon>Viridiplantae</taxon>
        <taxon>Streptophyta</taxon>
        <taxon>Embryophyta</taxon>
        <taxon>Tracheophyta</taxon>
        <taxon>Spermatophyta</taxon>
        <taxon>Magnoliopsida</taxon>
        <taxon>Amborellales</taxon>
        <taxon>Amborellaceae</taxon>
        <taxon>Amborella</taxon>
    </lineage>
</organism>
<evidence type="ECO:0000259" key="9">
    <source>
        <dbReference type="PROSITE" id="PS50217"/>
    </source>
</evidence>
<dbReference type="GO" id="GO:0045893">
    <property type="term" value="P:positive regulation of DNA-templated transcription"/>
    <property type="evidence" value="ECO:0007669"/>
    <property type="project" value="InterPro"/>
</dbReference>
<dbReference type="PANTHER" id="PTHR22952:SF463">
    <property type="entry name" value="ABSCISIC ACID-INSENSITIVE 5-LIKE PROTEIN 7"/>
    <property type="match status" value="1"/>
</dbReference>
<dbReference type="GO" id="GO:0005634">
    <property type="term" value="C:nucleus"/>
    <property type="evidence" value="ECO:0000318"/>
    <property type="project" value="GO_Central"/>
</dbReference>
<sequence>MGSHMNFRNLQPDGPDSYHQQGNNSRMVNNNYADSSNPLARQPSVYSLTLDEFQNALGGMGKDFGSMNMDEFLKNIWTAEESQAMALAFEGNLGNSSNNSNLPRQFSLQRQGSLTLPRTLSQKTVDEVWRDLFKESKEGNNGNNAGPALQQRQQTLGEITLEEFLVRAGVVREDTQSTAPNPMNNGWYSGSGGNPIGKSGGLALGIQQPTWQNGGGGLLSNNKSQQGVQQSNSLTNQPTPSQQASWLNSQYRRSPVVQQQQQKQPQNHLFRDESQVGFTSTLQLPNNLDLTNPGMGSGLGLSQVGGAGNGLQGRPGVGMVGIGDGSSVNSIGTAAPVGNGFMHGGGLQGGGVGLGLVGLGGGATKNVAAGSPAQLSSDGLGKSNGDNSSLSPTPYIFSGGLRGRKCSGSVEKVVERRQRRMIKNRESAARSRARKQAYTMELEAEVQKLKEENMELQKKQEQLMELRKNQVLEMTNHEVGPKRCLRRTRTGPW</sequence>
<keyword evidence="5" id="KW-0804">Transcription</keyword>
<dbReference type="PROSITE" id="PS00036">
    <property type="entry name" value="BZIP_BASIC"/>
    <property type="match status" value="1"/>
</dbReference>
<evidence type="ECO:0000313" key="11">
    <source>
        <dbReference type="Proteomes" id="UP000017836"/>
    </source>
</evidence>
<evidence type="ECO:0000256" key="7">
    <source>
        <dbReference type="SAM" id="Coils"/>
    </source>
</evidence>
<keyword evidence="4" id="KW-0238">DNA-binding</keyword>
<gene>
    <name evidence="10" type="ORF">AMTR_s00132p00065700</name>
</gene>
<name>W1NE71_AMBTC</name>
<dbReference type="Gene3D" id="1.20.5.170">
    <property type="match status" value="1"/>
</dbReference>
<dbReference type="SMART" id="SM00338">
    <property type="entry name" value="BRLZ"/>
    <property type="match status" value="1"/>
</dbReference>
<dbReference type="EMBL" id="KI397698">
    <property type="protein sequence ID" value="ERM93465.1"/>
    <property type="molecule type" value="Genomic_DNA"/>
</dbReference>
<evidence type="ECO:0000256" key="4">
    <source>
        <dbReference type="ARBA" id="ARBA00023125"/>
    </source>
</evidence>
<keyword evidence="3" id="KW-0805">Transcription regulation</keyword>
<dbReference type="GO" id="GO:0003700">
    <property type="term" value="F:DNA-binding transcription factor activity"/>
    <property type="evidence" value="ECO:0007669"/>
    <property type="project" value="InterPro"/>
</dbReference>
<dbReference type="KEGG" id="atr:18421338"/>
<evidence type="ECO:0000313" key="10">
    <source>
        <dbReference type="EMBL" id="ERM93465.1"/>
    </source>
</evidence>
<dbReference type="PROSITE" id="PS50217">
    <property type="entry name" value="BZIP"/>
    <property type="match status" value="1"/>
</dbReference>
<evidence type="ECO:0000256" key="5">
    <source>
        <dbReference type="ARBA" id="ARBA00023163"/>
    </source>
</evidence>
<evidence type="ECO:0000256" key="2">
    <source>
        <dbReference type="ARBA" id="ARBA00022682"/>
    </source>
</evidence>
<keyword evidence="7" id="KW-0175">Coiled coil</keyword>
<dbReference type="InterPro" id="IPR043452">
    <property type="entry name" value="BZIP46-like"/>
</dbReference>
<accession>W1NE71</accession>
<protein>
    <recommendedName>
        <fullName evidence="9">BZIP domain-containing protein</fullName>
    </recommendedName>
</protein>
<feature type="region of interest" description="Disordered" evidence="8">
    <location>
        <begin position="172"/>
        <end position="245"/>
    </location>
</feature>
<comment type="subcellular location">
    <subcellularLocation>
        <location evidence="1">Nucleus</location>
    </subcellularLocation>
</comment>
<feature type="compositionally biased region" description="Gly residues" evidence="8">
    <location>
        <begin position="189"/>
        <end position="203"/>
    </location>
</feature>
<dbReference type="OMA" id="MEMNMQQ"/>
<feature type="region of interest" description="Disordered" evidence="8">
    <location>
        <begin position="1"/>
        <end position="40"/>
    </location>
</feature>
<feature type="compositionally biased region" description="Polar residues" evidence="8">
    <location>
        <begin position="176"/>
        <end position="188"/>
    </location>
</feature>
<dbReference type="Proteomes" id="UP000017836">
    <property type="component" value="Unassembled WGS sequence"/>
</dbReference>
<keyword evidence="6" id="KW-0539">Nucleus</keyword>
<dbReference type="AlphaFoldDB" id="W1NE71"/>
<dbReference type="InterPro" id="IPR046347">
    <property type="entry name" value="bZIP_sf"/>
</dbReference>
<proteinExistence type="predicted"/>
<dbReference type="STRING" id="13333.W1NE71"/>
<dbReference type="FunFam" id="1.20.5.170:FF:000048">
    <property type="entry name" value="ABSCISIC ACID-INSENSITIVE 5-like protein 5"/>
    <property type="match status" value="1"/>
</dbReference>
<feature type="coiled-coil region" evidence="7">
    <location>
        <begin position="432"/>
        <end position="469"/>
    </location>
</feature>
<dbReference type="SUPFAM" id="SSF57959">
    <property type="entry name" value="Leucine zipper domain"/>
    <property type="match status" value="1"/>
</dbReference>
<reference evidence="11" key="1">
    <citation type="journal article" date="2013" name="Science">
        <title>The Amborella genome and the evolution of flowering plants.</title>
        <authorList>
            <consortium name="Amborella Genome Project"/>
        </authorList>
    </citation>
    <scope>NUCLEOTIDE SEQUENCE [LARGE SCALE GENOMIC DNA]</scope>
</reference>
<evidence type="ECO:0000256" key="6">
    <source>
        <dbReference type="ARBA" id="ARBA00023242"/>
    </source>
</evidence>
<dbReference type="HOGENOM" id="CLU_043238_1_0_1"/>
<evidence type="ECO:0000256" key="1">
    <source>
        <dbReference type="ARBA" id="ARBA00004123"/>
    </source>
</evidence>
<feature type="compositionally biased region" description="Polar residues" evidence="8">
    <location>
        <begin position="220"/>
        <end position="245"/>
    </location>
</feature>
<dbReference type="eggNOG" id="ENOG502QPP6">
    <property type="taxonomic scope" value="Eukaryota"/>
</dbReference>
<dbReference type="CDD" id="cd14707">
    <property type="entry name" value="bZIP_plant_BZIP46"/>
    <property type="match status" value="1"/>
</dbReference>
<evidence type="ECO:0000256" key="3">
    <source>
        <dbReference type="ARBA" id="ARBA00023015"/>
    </source>
</evidence>
<dbReference type="PANTHER" id="PTHR22952">
    <property type="entry name" value="CAMP-RESPONSE ELEMENT BINDING PROTEIN-RELATED"/>
    <property type="match status" value="1"/>
</dbReference>
<dbReference type="Gramene" id="ERM93465">
    <property type="protein sequence ID" value="ERM93465"/>
    <property type="gene ID" value="AMTR_s00132p00065700"/>
</dbReference>
<dbReference type="GO" id="GO:0009738">
    <property type="term" value="P:abscisic acid-activated signaling pathway"/>
    <property type="evidence" value="ECO:0007669"/>
    <property type="project" value="UniProtKB-KW"/>
</dbReference>
<dbReference type="Pfam" id="PF00170">
    <property type="entry name" value="bZIP_1"/>
    <property type="match status" value="1"/>
</dbReference>
<dbReference type="OrthoDB" id="1927218at2759"/>
<dbReference type="InterPro" id="IPR004827">
    <property type="entry name" value="bZIP"/>
</dbReference>
<keyword evidence="2" id="KW-0938">Abscisic acid signaling pathway</keyword>